<evidence type="ECO:0000256" key="18">
    <source>
        <dbReference type="PROSITE-ProRule" id="PRU00277"/>
    </source>
</evidence>
<dbReference type="SUPFAM" id="SSF48452">
    <property type="entry name" value="TPR-like"/>
    <property type="match status" value="1"/>
</dbReference>
<keyword evidence="10" id="KW-0677">Repeat</keyword>
<proteinExistence type="inferred from homology"/>
<feature type="repeat" description="TPR" evidence="19">
    <location>
        <begin position="472"/>
        <end position="505"/>
    </location>
</feature>
<dbReference type="InterPro" id="IPR011990">
    <property type="entry name" value="TPR-like_helical_dom_sf"/>
</dbReference>
<dbReference type="GO" id="GO:0003755">
    <property type="term" value="F:peptidyl-prolyl cis-trans isomerase activity"/>
    <property type="evidence" value="ECO:0000318"/>
    <property type="project" value="GO_Central"/>
</dbReference>
<protein>
    <recommendedName>
        <fullName evidence="18">peptidylprolyl isomerase</fullName>
        <ecNumber evidence="18">5.2.1.8</ecNumber>
    </recommendedName>
</protein>
<evidence type="ECO:0000256" key="1">
    <source>
        <dbReference type="ARBA" id="ARBA00000971"/>
    </source>
</evidence>
<evidence type="ECO:0000256" key="8">
    <source>
        <dbReference type="ARBA" id="ARBA00022553"/>
    </source>
</evidence>
<dbReference type="GO" id="GO:0005634">
    <property type="term" value="C:nucleus"/>
    <property type="evidence" value="ECO:0007669"/>
    <property type="project" value="UniProtKB-SubCell"/>
</dbReference>
<dbReference type="Gene3D" id="1.25.40.10">
    <property type="entry name" value="Tetratricopeptide repeat domain"/>
    <property type="match status" value="1"/>
</dbReference>
<dbReference type="FunFam" id="3.10.50.40:FF:000006">
    <property type="entry name" value="Peptidyl-prolyl cis-trans isomerase"/>
    <property type="match status" value="1"/>
</dbReference>
<dbReference type="InterPro" id="IPR013105">
    <property type="entry name" value="TPR_2"/>
</dbReference>
<evidence type="ECO:0000313" key="21">
    <source>
        <dbReference type="EMBL" id="EYU20825.1"/>
    </source>
</evidence>
<dbReference type="Proteomes" id="UP000030748">
    <property type="component" value="Unassembled WGS sequence"/>
</dbReference>
<evidence type="ECO:0000313" key="22">
    <source>
        <dbReference type="Proteomes" id="UP000030748"/>
    </source>
</evidence>
<organism evidence="21 22">
    <name type="scientific">Erythranthe guttata</name>
    <name type="common">Yellow monkey flower</name>
    <name type="synonym">Mimulus guttatus</name>
    <dbReference type="NCBI Taxonomy" id="4155"/>
    <lineage>
        <taxon>Eukaryota</taxon>
        <taxon>Viridiplantae</taxon>
        <taxon>Streptophyta</taxon>
        <taxon>Embryophyta</taxon>
        <taxon>Tracheophyta</taxon>
        <taxon>Spermatophyta</taxon>
        <taxon>Magnoliopsida</taxon>
        <taxon>eudicotyledons</taxon>
        <taxon>Gunneridae</taxon>
        <taxon>Pentapetalae</taxon>
        <taxon>asterids</taxon>
        <taxon>lamiids</taxon>
        <taxon>Lamiales</taxon>
        <taxon>Phrymaceae</taxon>
        <taxon>Erythranthe</taxon>
    </lineage>
</organism>
<keyword evidence="14" id="KW-0496">Mitochondrion</keyword>
<evidence type="ECO:0000256" key="3">
    <source>
        <dbReference type="ARBA" id="ARBA00004173"/>
    </source>
</evidence>
<keyword evidence="9" id="KW-0493">Microtubule</keyword>
<name>A0A022Q2R2_ERYGU</name>
<keyword evidence="12" id="KW-0007">Acetylation</keyword>
<dbReference type="STRING" id="4155.A0A022Q2R2"/>
<keyword evidence="17" id="KW-0539">Nucleus</keyword>
<evidence type="ECO:0000256" key="4">
    <source>
        <dbReference type="ARBA" id="ARBA00004245"/>
    </source>
</evidence>
<keyword evidence="22" id="KW-1185">Reference proteome</keyword>
<keyword evidence="15" id="KW-0963">Cytoplasm</keyword>
<reference evidence="21 22" key="1">
    <citation type="journal article" date="2013" name="Proc. Natl. Acad. Sci. U.S.A.">
        <title>Fine-scale variation in meiotic recombination in Mimulus inferred from population shotgun sequencing.</title>
        <authorList>
            <person name="Hellsten U."/>
            <person name="Wright K.M."/>
            <person name="Jenkins J."/>
            <person name="Shu S."/>
            <person name="Yuan Y."/>
            <person name="Wessler S.R."/>
            <person name="Schmutz J."/>
            <person name="Willis J.H."/>
            <person name="Rokhsar D.S."/>
        </authorList>
    </citation>
    <scope>NUCLEOTIDE SEQUENCE [LARGE SCALE GENOMIC DNA]</scope>
    <source>
        <strain evidence="22">cv. DUN x IM62</strain>
    </source>
</reference>
<dbReference type="FunFam" id="1.25.40.10:FF:000008">
    <property type="entry name" value="Peptidylprolyl isomerase"/>
    <property type="match status" value="1"/>
</dbReference>
<evidence type="ECO:0000256" key="9">
    <source>
        <dbReference type="ARBA" id="ARBA00022701"/>
    </source>
</evidence>
<feature type="domain" description="PPIase FKBP-type" evidence="20">
    <location>
        <begin position="283"/>
        <end position="361"/>
    </location>
</feature>
<dbReference type="Pfam" id="PF00254">
    <property type="entry name" value="FKBP_C"/>
    <property type="match status" value="3"/>
</dbReference>
<evidence type="ECO:0000256" key="11">
    <source>
        <dbReference type="ARBA" id="ARBA00022803"/>
    </source>
</evidence>
<evidence type="ECO:0000256" key="2">
    <source>
        <dbReference type="ARBA" id="ARBA00004123"/>
    </source>
</evidence>
<comment type="similarity">
    <text evidence="6">Belongs to the FKBP-type PPIase family.</text>
</comment>
<dbReference type="EC" id="5.2.1.8" evidence="18"/>
<evidence type="ECO:0000256" key="14">
    <source>
        <dbReference type="ARBA" id="ARBA00023128"/>
    </source>
</evidence>
<keyword evidence="7" id="KW-0488">Methylation</keyword>
<feature type="domain" description="PPIase FKBP-type" evidence="20">
    <location>
        <begin position="164"/>
        <end position="255"/>
    </location>
</feature>
<dbReference type="Pfam" id="PF07719">
    <property type="entry name" value="TPR_2"/>
    <property type="match status" value="1"/>
</dbReference>
<evidence type="ECO:0000256" key="7">
    <source>
        <dbReference type="ARBA" id="ARBA00022481"/>
    </source>
</evidence>
<keyword evidence="11 19" id="KW-0802">TPR repeat</keyword>
<dbReference type="GO" id="GO:0005829">
    <property type="term" value="C:cytosol"/>
    <property type="evidence" value="ECO:0007669"/>
    <property type="project" value="UniProtKB-SubCell"/>
</dbReference>
<sequence length="538" mass="60665">MAISCSKPISLHTITEAALVLPEAIIGPKGLSKRILEKGISWQTPTPGDEVEVHYSVSLQGAEYFDSSRDKGTPFRFKLGQGEVIKGWDEGIATMRKNERAIFTIPPELGYGEIGSPPLVPPNSTLVFDVQLISWYPIRDISGDGGIIKKIISEGKGWATPNESDEVFVNYVAECENGVVISKSDEEGLEFSLISGHLCPAMSKAVKTMRKGEKAELSVKFSYGLIYCEDETSKIDDLVPTCPNLIIHLELVNWRTVVDITGDKNILKKITKNGEAFDHPNEGSLVKVVYIGKLEDGTVLERRGSDEEPFEYICAEEKIHGGLDRAVMTMKKGEEAIVKISADFLNFAAPMVYEIKLIDFETKKPFWKMDPQERISECETNKNDGNILFKDGKFELASNKYDKELITKNEKRKRAAKYVEYNHSFSDEQKNQANSLRLSCYLNEAACKLKIGEYKEVTKLCTKVLELDPYNVKALFRRSQAYMGTSDLEKAEEDIKRALSIDPNNRDVKIKHKELKDQRREYTKHEAKIFSTMISRIS</sequence>
<dbReference type="EMBL" id="KI632259">
    <property type="protein sequence ID" value="EYU20825.1"/>
    <property type="molecule type" value="Genomic_DNA"/>
</dbReference>
<keyword evidence="16 18" id="KW-0413">Isomerase</keyword>
<evidence type="ECO:0000256" key="16">
    <source>
        <dbReference type="ARBA" id="ARBA00023235"/>
    </source>
</evidence>
<dbReference type="GO" id="GO:0005874">
    <property type="term" value="C:microtubule"/>
    <property type="evidence" value="ECO:0007669"/>
    <property type="project" value="UniProtKB-KW"/>
</dbReference>
<dbReference type="PROSITE" id="PS50005">
    <property type="entry name" value="TPR"/>
    <property type="match status" value="1"/>
</dbReference>
<dbReference type="Gene3D" id="3.10.50.40">
    <property type="match status" value="3"/>
</dbReference>
<feature type="domain" description="PPIase FKBP-type" evidence="20">
    <location>
        <begin position="48"/>
        <end position="136"/>
    </location>
</feature>
<dbReference type="eggNOG" id="KOG0543">
    <property type="taxonomic scope" value="Eukaryota"/>
</dbReference>
<dbReference type="AlphaFoldDB" id="A0A022Q2R2"/>
<dbReference type="InterPro" id="IPR046357">
    <property type="entry name" value="PPIase_dom_sf"/>
</dbReference>
<evidence type="ECO:0000256" key="10">
    <source>
        <dbReference type="ARBA" id="ARBA00022737"/>
    </source>
</evidence>
<dbReference type="SUPFAM" id="SSF54534">
    <property type="entry name" value="FKBP-like"/>
    <property type="match status" value="3"/>
</dbReference>
<evidence type="ECO:0000259" key="20">
    <source>
        <dbReference type="PROSITE" id="PS50059"/>
    </source>
</evidence>
<dbReference type="InterPro" id="IPR019734">
    <property type="entry name" value="TPR_rpt"/>
</dbReference>
<evidence type="ECO:0000256" key="19">
    <source>
        <dbReference type="PROSITE-ProRule" id="PRU00339"/>
    </source>
</evidence>
<evidence type="ECO:0000256" key="5">
    <source>
        <dbReference type="ARBA" id="ARBA00004514"/>
    </source>
</evidence>
<comment type="catalytic activity">
    <reaction evidence="1 18">
        <text>[protein]-peptidylproline (omega=180) = [protein]-peptidylproline (omega=0)</text>
        <dbReference type="Rhea" id="RHEA:16237"/>
        <dbReference type="Rhea" id="RHEA-COMP:10747"/>
        <dbReference type="Rhea" id="RHEA-COMP:10748"/>
        <dbReference type="ChEBI" id="CHEBI:83833"/>
        <dbReference type="ChEBI" id="CHEBI:83834"/>
        <dbReference type="EC" id="5.2.1.8"/>
    </reaction>
</comment>
<dbReference type="InterPro" id="IPR001179">
    <property type="entry name" value="PPIase_FKBP_dom"/>
</dbReference>
<gene>
    <name evidence="21" type="ORF">MIMGU_mgv1a004220mg</name>
</gene>
<keyword evidence="13 18" id="KW-0697">Rotamase</keyword>
<keyword evidence="15" id="KW-0206">Cytoskeleton</keyword>
<comment type="subcellular location">
    <subcellularLocation>
        <location evidence="4">Cytoplasm</location>
        <location evidence="4">Cytoskeleton</location>
    </subcellularLocation>
    <subcellularLocation>
        <location evidence="5">Cytoplasm</location>
        <location evidence="5">Cytosol</location>
    </subcellularLocation>
    <subcellularLocation>
        <location evidence="3">Mitochondrion</location>
    </subcellularLocation>
    <subcellularLocation>
        <location evidence="2">Nucleus</location>
    </subcellularLocation>
</comment>
<evidence type="ECO:0000256" key="15">
    <source>
        <dbReference type="ARBA" id="ARBA00023212"/>
    </source>
</evidence>
<dbReference type="InterPro" id="IPR050754">
    <property type="entry name" value="FKBP4/5/8-like"/>
</dbReference>
<accession>A0A022Q2R2</accession>
<evidence type="ECO:0000256" key="13">
    <source>
        <dbReference type="ARBA" id="ARBA00023110"/>
    </source>
</evidence>
<evidence type="ECO:0000256" key="6">
    <source>
        <dbReference type="ARBA" id="ARBA00006577"/>
    </source>
</evidence>
<evidence type="ECO:0000256" key="12">
    <source>
        <dbReference type="ARBA" id="ARBA00022990"/>
    </source>
</evidence>
<keyword evidence="8" id="KW-0597">Phosphoprotein</keyword>
<dbReference type="GO" id="GO:0005739">
    <property type="term" value="C:mitochondrion"/>
    <property type="evidence" value="ECO:0007669"/>
    <property type="project" value="UniProtKB-SubCell"/>
</dbReference>
<dbReference type="PANTHER" id="PTHR46512">
    <property type="entry name" value="PEPTIDYLPROLYL ISOMERASE"/>
    <property type="match status" value="1"/>
</dbReference>
<dbReference type="PROSITE" id="PS50059">
    <property type="entry name" value="FKBP_PPIASE"/>
    <property type="match status" value="3"/>
</dbReference>
<dbReference type="SMART" id="SM00028">
    <property type="entry name" value="TPR"/>
    <property type="match status" value="3"/>
</dbReference>
<evidence type="ECO:0000256" key="17">
    <source>
        <dbReference type="ARBA" id="ARBA00023242"/>
    </source>
</evidence>
<dbReference type="PANTHER" id="PTHR46512:SF11">
    <property type="entry name" value="PEPTIDYLPROLYL ISOMERASE"/>
    <property type="match status" value="1"/>
</dbReference>